<feature type="non-terminal residue" evidence="2">
    <location>
        <position position="134"/>
    </location>
</feature>
<dbReference type="InterPro" id="IPR045357">
    <property type="entry name" value="Aminopeptidase_N-like_N"/>
</dbReference>
<keyword evidence="3" id="KW-1185">Reference proteome</keyword>
<dbReference type="GO" id="GO:0004301">
    <property type="term" value="F:epoxide hydrolase activity"/>
    <property type="evidence" value="ECO:0007669"/>
    <property type="project" value="TreeGrafter"/>
</dbReference>
<dbReference type="SUPFAM" id="SSF63737">
    <property type="entry name" value="Leukotriene A4 hydrolase N-terminal domain"/>
    <property type="match status" value="1"/>
</dbReference>
<evidence type="ECO:0000313" key="2">
    <source>
        <dbReference type="EMBL" id="KAF6806304.1"/>
    </source>
</evidence>
<keyword evidence="2" id="KW-0378">Hydrolase</keyword>
<dbReference type="EMBL" id="WIGO01000694">
    <property type="protein sequence ID" value="KAF6806304.1"/>
    <property type="molecule type" value="Genomic_DNA"/>
</dbReference>
<protein>
    <submittedName>
        <fullName evidence="2">Leukotriene a4 hydrolase</fullName>
    </submittedName>
</protein>
<accession>A0A8H6J4F4</accession>
<reference evidence="2" key="1">
    <citation type="journal article" date="2020" name="Phytopathology">
        <title>Genome Sequence Resources of Colletotrichum truncatum, C. plurivorum, C. musicola, and C. sojae: Four Species Pathogenic to Soybean (Glycine max).</title>
        <authorList>
            <person name="Rogerio F."/>
            <person name="Boufleur T.R."/>
            <person name="Ciampi-Guillardi M."/>
            <person name="Sukno S.A."/>
            <person name="Thon M.R."/>
            <person name="Massola Junior N.S."/>
            <person name="Baroncelli R."/>
        </authorList>
    </citation>
    <scope>NUCLEOTIDE SEQUENCE</scope>
    <source>
        <strain evidence="2">LFN00145</strain>
    </source>
</reference>
<dbReference type="InterPro" id="IPR042097">
    <property type="entry name" value="Aminopeptidase_N-like_N_sf"/>
</dbReference>
<dbReference type="PANTHER" id="PTHR45726:SF3">
    <property type="entry name" value="LEUKOTRIENE A-4 HYDROLASE"/>
    <property type="match status" value="1"/>
</dbReference>
<dbReference type="GO" id="GO:0004177">
    <property type="term" value="F:aminopeptidase activity"/>
    <property type="evidence" value="ECO:0007669"/>
    <property type="project" value="TreeGrafter"/>
</dbReference>
<dbReference type="PANTHER" id="PTHR45726">
    <property type="entry name" value="LEUKOTRIENE A-4 HYDROLASE"/>
    <property type="match status" value="1"/>
</dbReference>
<dbReference type="Pfam" id="PF17900">
    <property type="entry name" value="Peptidase_M1_N"/>
    <property type="match status" value="1"/>
</dbReference>
<dbReference type="AlphaFoldDB" id="A0A8H6J4F4"/>
<feature type="domain" description="Aminopeptidase N-like N-terminal" evidence="1">
    <location>
        <begin position="22"/>
        <end position="123"/>
    </location>
</feature>
<dbReference type="InterPro" id="IPR034015">
    <property type="entry name" value="M1_LTA4H"/>
</dbReference>
<evidence type="ECO:0000313" key="3">
    <source>
        <dbReference type="Proteomes" id="UP000654918"/>
    </source>
</evidence>
<sequence>MCSRHPTTDINTNSNFKDVATRHTELELTIDFERTILVGRTKIALESKRAGLTEIILDTSFLTIKAASIAGNAVPWELSPPTGINGSPLHISLDREFGPGETFEITIDFETTTETTGLQWFSPSQTDDKKYPFM</sequence>
<organism evidence="2 3">
    <name type="scientific">Colletotrichum plurivorum</name>
    <dbReference type="NCBI Taxonomy" id="2175906"/>
    <lineage>
        <taxon>Eukaryota</taxon>
        <taxon>Fungi</taxon>
        <taxon>Dikarya</taxon>
        <taxon>Ascomycota</taxon>
        <taxon>Pezizomycotina</taxon>
        <taxon>Sordariomycetes</taxon>
        <taxon>Hypocreomycetidae</taxon>
        <taxon>Glomerellales</taxon>
        <taxon>Glomerellaceae</taxon>
        <taxon>Colletotrichum</taxon>
        <taxon>Colletotrichum orchidearum species complex</taxon>
    </lineage>
</organism>
<gene>
    <name evidence="2" type="ORF">CPLU01_15911</name>
</gene>
<dbReference type="Proteomes" id="UP000654918">
    <property type="component" value="Unassembled WGS sequence"/>
</dbReference>
<proteinExistence type="predicted"/>
<name>A0A8H6J4F4_9PEZI</name>
<dbReference type="GO" id="GO:0005829">
    <property type="term" value="C:cytosol"/>
    <property type="evidence" value="ECO:0007669"/>
    <property type="project" value="TreeGrafter"/>
</dbReference>
<evidence type="ECO:0000259" key="1">
    <source>
        <dbReference type="Pfam" id="PF17900"/>
    </source>
</evidence>
<comment type="caution">
    <text evidence="2">The sequence shown here is derived from an EMBL/GenBank/DDBJ whole genome shotgun (WGS) entry which is preliminary data.</text>
</comment>
<dbReference type="Gene3D" id="2.60.40.1730">
    <property type="entry name" value="tricorn interacting facor f3 domain"/>
    <property type="match status" value="1"/>
</dbReference>